<keyword evidence="3" id="KW-0732">Signal</keyword>
<dbReference type="InterPro" id="IPR050468">
    <property type="entry name" value="Cuticle_Struct_Prot"/>
</dbReference>
<organism evidence="4 5">
    <name type="scientific">Argiope bruennichi</name>
    <name type="common">Wasp spider</name>
    <name type="synonym">Aranea bruennichi</name>
    <dbReference type="NCBI Taxonomy" id="94029"/>
    <lineage>
        <taxon>Eukaryota</taxon>
        <taxon>Metazoa</taxon>
        <taxon>Ecdysozoa</taxon>
        <taxon>Arthropoda</taxon>
        <taxon>Chelicerata</taxon>
        <taxon>Arachnida</taxon>
        <taxon>Araneae</taxon>
        <taxon>Araneomorphae</taxon>
        <taxon>Entelegynae</taxon>
        <taxon>Araneoidea</taxon>
        <taxon>Araneidae</taxon>
        <taxon>Argiope</taxon>
    </lineage>
</organism>
<dbReference type="GO" id="GO:0008010">
    <property type="term" value="F:structural constituent of chitin-based larval cuticle"/>
    <property type="evidence" value="ECO:0007669"/>
    <property type="project" value="TreeGrafter"/>
</dbReference>
<dbReference type="PANTHER" id="PTHR10380:SF235">
    <property type="entry name" value="CUTICULAR PROTEIN 73D, ISOFORM B"/>
    <property type="match status" value="1"/>
</dbReference>
<gene>
    <name evidence="4" type="ORF">HNY73_020288</name>
</gene>
<feature type="signal peptide" evidence="3">
    <location>
        <begin position="1"/>
        <end position="24"/>
    </location>
</feature>
<dbReference type="EMBL" id="JABXBU010002230">
    <property type="protein sequence ID" value="KAF8767306.1"/>
    <property type="molecule type" value="Genomic_DNA"/>
</dbReference>
<evidence type="ECO:0000256" key="1">
    <source>
        <dbReference type="PROSITE-ProRule" id="PRU00497"/>
    </source>
</evidence>
<dbReference type="Pfam" id="PF00379">
    <property type="entry name" value="Chitin_bind_4"/>
    <property type="match status" value="1"/>
</dbReference>
<evidence type="ECO:0000256" key="2">
    <source>
        <dbReference type="SAM" id="MobiDB-lite"/>
    </source>
</evidence>
<feature type="chain" id="PRO_5035759177" evidence="3">
    <location>
        <begin position="25"/>
        <end position="217"/>
    </location>
</feature>
<name>A0A8T0E7N2_ARGBR</name>
<proteinExistence type="predicted"/>
<evidence type="ECO:0000256" key="3">
    <source>
        <dbReference type="SAM" id="SignalP"/>
    </source>
</evidence>
<feature type="region of interest" description="Disordered" evidence="2">
    <location>
        <begin position="90"/>
        <end position="113"/>
    </location>
</feature>
<keyword evidence="1" id="KW-0193">Cuticle</keyword>
<dbReference type="Proteomes" id="UP000807504">
    <property type="component" value="Unassembled WGS sequence"/>
</dbReference>
<dbReference type="PROSITE" id="PS51155">
    <property type="entry name" value="CHIT_BIND_RR_2"/>
    <property type="match status" value="1"/>
</dbReference>
<dbReference type="GO" id="GO:0062129">
    <property type="term" value="C:chitin-based extracellular matrix"/>
    <property type="evidence" value="ECO:0007669"/>
    <property type="project" value="TreeGrafter"/>
</dbReference>
<evidence type="ECO:0000313" key="4">
    <source>
        <dbReference type="EMBL" id="KAF8767306.1"/>
    </source>
</evidence>
<comment type="caution">
    <text evidence="4">The sequence shown here is derived from an EMBL/GenBank/DDBJ whole genome shotgun (WGS) entry which is preliminary data.</text>
</comment>
<evidence type="ECO:0000313" key="5">
    <source>
        <dbReference type="Proteomes" id="UP000807504"/>
    </source>
</evidence>
<dbReference type="AlphaFoldDB" id="A0A8T0E7N2"/>
<reference evidence="4" key="1">
    <citation type="journal article" date="2020" name="bioRxiv">
        <title>Chromosome-level reference genome of the European wasp spider Argiope bruennichi: a resource for studies on range expansion and evolutionary adaptation.</title>
        <authorList>
            <person name="Sheffer M.M."/>
            <person name="Hoppe A."/>
            <person name="Krehenwinkel H."/>
            <person name="Uhl G."/>
            <person name="Kuss A.W."/>
            <person name="Jensen L."/>
            <person name="Jensen C."/>
            <person name="Gillespie R.G."/>
            <person name="Hoff K.J."/>
            <person name="Prost S."/>
        </authorList>
    </citation>
    <scope>NUCLEOTIDE SEQUENCE</scope>
</reference>
<feature type="compositionally biased region" description="Polar residues" evidence="2">
    <location>
        <begin position="90"/>
        <end position="100"/>
    </location>
</feature>
<dbReference type="PANTHER" id="PTHR10380">
    <property type="entry name" value="CUTICLE PROTEIN"/>
    <property type="match status" value="1"/>
</dbReference>
<dbReference type="InterPro" id="IPR000618">
    <property type="entry name" value="Insect_cuticle"/>
</dbReference>
<accession>A0A8T0E7N2</accession>
<feature type="region of interest" description="Disordered" evidence="2">
    <location>
        <begin position="24"/>
        <end position="63"/>
    </location>
</feature>
<feature type="region of interest" description="Disordered" evidence="2">
    <location>
        <begin position="173"/>
        <end position="217"/>
    </location>
</feature>
<keyword evidence="5" id="KW-1185">Reference proteome</keyword>
<sequence>MKLQLSKMKLFSVIVMAIVGQTVGTGGRSGSQATNYRSSPASYETERAPVSTFEKRDNSFTSSGFSRSAISAGFPREVSQNEAPQPYNFNYESADEQGNSHYHRAEADASGTVRGSYGYTDIQGLYRVVDYIADVNGYRASIRSNEPGTDGKESPADVQMIVEQPPFGIQERYNPFAGTGAGAGGIGPAVGRTYESGMKPKEREESDEYEEDKDNKS</sequence>
<feature type="compositionally biased region" description="Gly residues" evidence="2">
    <location>
        <begin position="179"/>
        <end position="188"/>
    </location>
</feature>
<reference evidence="4" key="2">
    <citation type="submission" date="2020-06" db="EMBL/GenBank/DDBJ databases">
        <authorList>
            <person name="Sheffer M."/>
        </authorList>
    </citation>
    <scope>NUCLEOTIDE SEQUENCE</scope>
</reference>
<protein>
    <submittedName>
        <fullName evidence="4">Cuticle protein 10.9 like protein</fullName>
    </submittedName>
</protein>
<feature type="compositionally biased region" description="Polar residues" evidence="2">
    <location>
        <begin position="30"/>
        <end position="42"/>
    </location>
</feature>
<feature type="compositionally biased region" description="Acidic residues" evidence="2">
    <location>
        <begin position="205"/>
        <end position="217"/>
    </location>
</feature>